<dbReference type="Ensembl" id="ENSHHUT00000041250.1">
    <property type="protein sequence ID" value="ENSHHUP00000039706.1"/>
    <property type="gene ID" value="ENSHHUG00000024630.1"/>
</dbReference>
<feature type="compositionally biased region" description="Basic and acidic residues" evidence="1">
    <location>
        <begin position="92"/>
        <end position="111"/>
    </location>
</feature>
<proteinExistence type="predicted"/>
<dbReference type="AlphaFoldDB" id="A0A4W5MLD8"/>
<evidence type="ECO:0000313" key="3">
    <source>
        <dbReference type="Proteomes" id="UP000314982"/>
    </source>
</evidence>
<sequence length="119" mass="13071">MNYENLYKYPQVTFDLCIDPCLPSDLPTGSYIQEDLSRCSSLCEAGSDCCDIMASCKCGTHTGQYDCICEKGHYGKGLQQECTGLSQPGRTGRIEGGGERERGKTRERDTVPSESIQTP</sequence>
<reference evidence="2" key="3">
    <citation type="submission" date="2025-09" db="UniProtKB">
        <authorList>
            <consortium name="Ensembl"/>
        </authorList>
    </citation>
    <scope>IDENTIFICATION</scope>
</reference>
<name>A0A4W5MLD8_9TELE</name>
<dbReference type="Proteomes" id="UP000314982">
    <property type="component" value="Unassembled WGS sequence"/>
</dbReference>
<feature type="region of interest" description="Disordered" evidence="1">
    <location>
        <begin position="81"/>
        <end position="119"/>
    </location>
</feature>
<keyword evidence="3" id="KW-1185">Reference proteome</keyword>
<accession>A0A4W5MLD8</accession>
<reference evidence="3" key="1">
    <citation type="submission" date="2018-06" db="EMBL/GenBank/DDBJ databases">
        <title>Genome assembly of Danube salmon.</title>
        <authorList>
            <person name="Macqueen D.J."/>
            <person name="Gundappa M.K."/>
        </authorList>
    </citation>
    <scope>NUCLEOTIDE SEQUENCE [LARGE SCALE GENOMIC DNA]</scope>
</reference>
<protein>
    <submittedName>
        <fullName evidence="2">Uncharacterized protein</fullName>
    </submittedName>
</protein>
<organism evidence="2 3">
    <name type="scientific">Hucho hucho</name>
    <name type="common">huchen</name>
    <dbReference type="NCBI Taxonomy" id="62062"/>
    <lineage>
        <taxon>Eukaryota</taxon>
        <taxon>Metazoa</taxon>
        <taxon>Chordata</taxon>
        <taxon>Craniata</taxon>
        <taxon>Vertebrata</taxon>
        <taxon>Euteleostomi</taxon>
        <taxon>Actinopterygii</taxon>
        <taxon>Neopterygii</taxon>
        <taxon>Teleostei</taxon>
        <taxon>Protacanthopterygii</taxon>
        <taxon>Salmoniformes</taxon>
        <taxon>Salmonidae</taxon>
        <taxon>Salmoninae</taxon>
        <taxon>Hucho</taxon>
    </lineage>
</organism>
<evidence type="ECO:0000256" key="1">
    <source>
        <dbReference type="SAM" id="MobiDB-lite"/>
    </source>
</evidence>
<reference evidence="2" key="2">
    <citation type="submission" date="2025-08" db="UniProtKB">
        <authorList>
            <consortium name="Ensembl"/>
        </authorList>
    </citation>
    <scope>IDENTIFICATION</scope>
</reference>
<evidence type="ECO:0000313" key="2">
    <source>
        <dbReference type="Ensembl" id="ENSHHUP00000039706.1"/>
    </source>
</evidence>